<reference evidence="1 2" key="1">
    <citation type="journal article" date="2016" name="Mol. Biol. Evol.">
        <title>Comparative Genomics of Early-Diverging Mushroom-Forming Fungi Provides Insights into the Origins of Lignocellulose Decay Capabilities.</title>
        <authorList>
            <person name="Nagy L.G."/>
            <person name="Riley R."/>
            <person name="Tritt A."/>
            <person name="Adam C."/>
            <person name="Daum C."/>
            <person name="Floudas D."/>
            <person name="Sun H."/>
            <person name="Yadav J.S."/>
            <person name="Pangilinan J."/>
            <person name="Larsson K.H."/>
            <person name="Matsuura K."/>
            <person name="Barry K."/>
            <person name="Labutti K."/>
            <person name="Kuo R."/>
            <person name="Ohm R.A."/>
            <person name="Bhattacharya S.S."/>
            <person name="Shirouzu T."/>
            <person name="Yoshinaga Y."/>
            <person name="Martin F.M."/>
            <person name="Grigoriev I.V."/>
            <person name="Hibbett D.S."/>
        </authorList>
    </citation>
    <scope>NUCLEOTIDE SEQUENCE [LARGE SCALE GENOMIC DNA]</scope>
    <source>
        <strain evidence="1 2">CBS 109695</strain>
    </source>
</reference>
<dbReference type="AlphaFoldDB" id="A0A166SEZ8"/>
<gene>
    <name evidence="1" type="ORF">FIBSPDRAFT_216314</name>
</gene>
<keyword evidence="2" id="KW-1185">Reference proteome</keyword>
<evidence type="ECO:0000313" key="2">
    <source>
        <dbReference type="Proteomes" id="UP000076532"/>
    </source>
</evidence>
<accession>A0A166SEZ8</accession>
<evidence type="ECO:0000313" key="1">
    <source>
        <dbReference type="EMBL" id="KZP29368.1"/>
    </source>
</evidence>
<dbReference type="OrthoDB" id="2422840at2759"/>
<name>A0A166SEZ8_9AGAM</name>
<organism evidence="1 2">
    <name type="scientific">Athelia psychrophila</name>
    <dbReference type="NCBI Taxonomy" id="1759441"/>
    <lineage>
        <taxon>Eukaryota</taxon>
        <taxon>Fungi</taxon>
        <taxon>Dikarya</taxon>
        <taxon>Basidiomycota</taxon>
        <taxon>Agaricomycotina</taxon>
        <taxon>Agaricomycetes</taxon>
        <taxon>Agaricomycetidae</taxon>
        <taxon>Atheliales</taxon>
        <taxon>Atheliaceae</taxon>
        <taxon>Athelia</taxon>
    </lineage>
</organism>
<sequence>MGSQSAKNDEKEQDLEVREVYSGVAGHGHIDITMDERLDQKGGMHMNVPHLPQPSVHTPATDFLPQTWKEVSMDVVLMGKKYNIIDSITIEDFRVELTTTAETYAPLVGSNTTLAT</sequence>
<protein>
    <submittedName>
        <fullName evidence="1">Uncharacterized protein</fullName>
    </submittedName>
</protein>
<proteinExistence type="predicted"/>
<dbReference type="EMBL" id="KV417499">
    <property type="protein sequence ID" value="KZP29368.1"/>
    <property type="molecule type" value="Genomic_DNA"/>
</dbReference>
<dbReference type="Proteomes" id="UP000076532">
    <property type="component" value="Unassembled WGS sequence"/>
</dbReference>